<evidence type="ECO:0000313" key="1">
    <source>
        <dbReference type="EMBL" id="KZS91575.1"/>
    </source>
</evidence>
<gene>
    <name evidence="1" type="ORF">SISNIDRAFT_467509</name>
</gene>
<protein>
    <recommendedName>
        <fullName evidence="3">F-box domain-containing protein</fullName>
    </recommendedName>
</protein>
<reference evidence="1 2" key="1">
    <citation type="journal article" date="2016" name="Mol. Biol. Evol.">
        <title>Comparative Genomics of Early-Diverging Mushroom-Forming Fungi Provides Insights into the Origins of Lignocellulose Decay Capabilities.</title>
        <authorList>
            <person name="Nagy L.G."/>
            <person name="Riley R."/>
            <person name="Tritt A."/>
            <person name="Adam C."/>
            <person name="Daum C."/>
            <person name="Floudas D."/>
            <person name="Sun H."/>
            <person name="Yadav J.S."/>
            <person name="Pangilinan J."/>
            <person name="Larsson K.H."/>
            <person name="Matsuura K."/>
            <person name="Barry K."/>
            <person name="Labutti K."/>
            <person name="Kuo R."/>
            <person name="Ohm R.A."/>
            <person name="Bhattacharya S.S."/>
            <person name="Shirouzu T."/>
            <person name="Yoshinaga Y."/>
            <person name="Martin F.M."/>
            <person name="Grigoriev I.V."/>
            <person name="Hibbett D.S."/>
        </authorList>
    </citation>
    <scope>NUCLEOTIDE SEQUENCE [LARGE SCALE GENOMIC DNA]</scope>
    <source>
        <strain evidence="1 2">HHB9708</strain>
    </source>
</reference>
<evidence type="ECO:0008006" key="3">
    <source>
        <dbReference type="Google" id="ProtNLM"/>
    </source>
</evidence>
<name>A0A164SKH0_9AGAM</name>
<dbReference type="AlphaFoldDB" id="A0A164SKH0"/>
<keyword evidence="2" id="KW-1185">Reference proteome</keyword>
<organism evidence="1 2">
    <name type="scientific">Sistotremastrum niveocremeum HHB9708</name>
    <dbReference type="NCBI Taxonomy" id="1314777"/>
    <lineage>
        <taxon>Eukaryota</taxon>
        <taxon>Fungi</taxon>
        <taxon>Dikarya</taxon>
        <taxon>Basidiomycota</taxon>
        <taxon>Agaricomycotina</taxon>
        <taxon>Agaricomycetes</taxon>
        <taxon>Sistotremastrales</taxon>
        <taxon>Sistotremastraceae</taxon>
        <taxon>Sertulicium</taxon>
        <taxon>Sertulicium niveocremeum</taxon>
    </lineage>
</organism>
<dbReference type="OrthoDB" id="268763at2759"/>
<proteinExistence type="predicted"/>
<accession>A0A164SKH0</accession>
<evidence type="ECO:0000313" key="2">
    <source>
        <dbReference type="Proteomes" id="UP000076722"/>
    </source>
</evidence>
<dbReference type="Proteomes" id="UP000076722">
    <property type="component" value="Unassembled WGS sequence"/>
</dbReference>
<sequence>MDTVATMTCSRVWEIPELISTIMSFLEVEDENWGTSQDFNALAVCAQFTQTISAAHWKRFRHYSPRIRSLVLHPLNFQPYRISHESTMNLLCTSPRGDAFLPSLRELSWDFNSAISSRYEEGELRWILFLLHDELKELNLTLPSHGAEILMDYLPMKAPNLERLVLWVMDVYPWSEFAESSKSAAVRAIRGLPLLRILHISADLVTPTLMGEIASRPDIQSNLRTSPSLSP</sequence>
<dbReference type="EMBL" id="KV419414">
    <property type="protein sequence ID" value="KZS91575.1"/>
    <property type="molecule type" value="Genomic_DNA"/>
</dbReference>